<feature type="region of interest" description="Disordered" evidence="2">
    <location>
        <begin position="1"/>
        <end position="268"/>
    </location>
</feature>
<proteinExistence type="inferred from homology"/>
<keyword evidence="4" id="KW-1185">Reference proteome</keyword>
<dbReference type="PRINTS" id="PR00385">
    <property type="entry name" value="P450"/>
</dbReference>
<evidence type="ECO:0000256" key="1">
    <source>
        <dbReference type="ARBA" id="ARBA00010617"/>
    </source>
</evidence>
<dbReference type="GO" id="GO:0020037">
    <property type="term" value="F:heme binding"/>
    <property type="evidence" value="ECO:0007669"/>
    <property type="project" value="InterPro"/>
</dbReference>
<protein>
    <recommendedName>
        <fullName evidence="5">Cytochrome P450</fullName>
    </recommendedName>
</protein>
<feature type="compositionally biased region" description="Polar residues" evidence="2">
    <location>
        <begin position="1"/>
        <end position="10"/>
    </location>
</feature>
<feature type="compositionally biased region" description="Low complexity" evidence="2">
    <location>
        <begin position="151"/>
        <end position="160"/>
    </location>
</feature>
<comment type="similarity">
    <text evidence="1">Belongs to the cytochrome P450 family.</text>
</comment>
<evidence type="ECO:0000313" key="3">
    <source>
        <dbReference type="EMBL" id="AVZ77133.1"/>
    </source>
</evidence>
<gene>
    <name evidence="3" type="ORF">SLUN_00425</name>
</gene>
<dbReference type="GO" id="GO:0016705">
    <property type="term" value="F:oxidoreductase activity, acting on paired donors, with incorporation or reduction of molecular oxygen"/>
    <property type="evidence" value="ECO:0007669"/>
    <property type="project" value="InterPro"/>
</dbReference>
<dbReference type="PRINTS" id="PR00359">
    <property type="entry name" value="BP450"/>
</dbReference>
<organism evidence="3 4">
    <name type="scientific">Streptomyces lunaelactis</name>
    <dbReference type="NCBI Taxonomy" id="1535768"/>
    <lineage>
        <taxon>Bacteria</taxon>
        <taxon>Bacillati</taxon>
        <taxon>Actinomycetota</taxon>
        <taxon>Actinomycetes</taxon>
        <taxon>Kitasatosporales</taxon>
        <taxon>Streptomycetaceae</taxon>
        <taxon>Streptomyces</taxon>
    </lineage>
</organism>
<dbReference type="Proteomes" id="UP000244201">
    <property type="component" value="Chromosome"/>
</dbReference>
<dbReference type="PANTHER" id="PTHR46696">
    <property type="entry name" value="P450, PUTATIVE (EUROFUNG)-RELATED"/>
    <property type="match status" value="1"/>
</dbReference>
<dbReference type="SUPFAM" id="SSF48264">
    <property type="entry name" value="Cytochrome P450"/>
    <property type="match status" value="1"/>
</dbReference>
<dbReference type="InterPro" id="IPR002397">
    <property type="entry name" value="Cyt_P450_B"/>
</dbReference>
<feature type="compositionally biased region" description="Basic residues" evidence="2">
    <location>
        <begin position="211"/>
        <end position="220"/>
    </location>
</feature>
<accession>A0A2R4TDE9</accession>
<reference evidence="3 4" key="1">
    <citation type="submission" date="2018-01" db="EMBL/GenBank/DDBJ databases">
        <title>Complete genome sequence of Streptomyces lunaelactis MM109T, a Ferroverdin A producer isolated from cave moonmilk deposits.</title>
        <authorList>
            <person name="Naome A."/>
            <person name="Martinet L."/>
            <person name="Maciejewska M."/>
            <person name="Anderssen S."/>
            <person name="Adam D."/>
            <person name="Tenconi E."/>
            <person name="Deflandre B."/>
            <person name="Arguelles-Arias A."/>
            <person name="Calusinska M."/>
            <person name="Copieters W."/>
            <person name="Karim L."/>
            <person name="Hanikenne M."/>
            <person name="Baurain D."/>
            <person name="van Wezel G."/>
            <person name="Smargiasso N."/>
            <person name="de Pauw E."/>
            <person name="Delfosse P."/>
            <person name="Rigali S."/>
        </authorList>
    </citation>
    <scope>NUCLEOTIDE SEQUENCE [LARGE SCALE GENOMIC DNA]</scope>
    <source>
        <strain evidence="3 4">MM109</strain>
    </source>
</reference>
<dbReference type="AlphaFoldDB" id="A0A2R4TDE9"/>
<evidence type="ECO:0000256" key="2">
    <source>
        <dbReference type="SAM" id="MobiDB-lite"/>
    </source>
</evidence>
<name>A0A2R4TDE9_9ACTN</name>
<dbReference type="EMBL" id="CP026304">
    <property type="protein sequence ID" value="AVZ77133.1"/>
    <property type="molecule type" value="Genomic_DNA"/>
</dbReference>
<dbReference type="InterPro" id="IPR001128">
    <property type="entry name" value="Cyt_P450"/>
</dbReference>
<dbReference type="InterPro" id="IPR036396">
    <property type="entry name" value="Cyt_P450_sf"/>
</dbReference>
<feature type="compositionally biased region" description="Low complexity" evidence="2">
    <location>
        <begin position="74"/>
        <end position="105"/>
    </location>
</feature>
<feature type="compositionally biased region" description="Basic residues" evidence="2">
    <location>
        <begin position="176"/>
        <end position="195"/>
    </location>
</feature>
<dbReference type="GO" id="GO:0004497">
    <property type="term" value="F:monooxygenase activity"/>
    <property type="evidence" value="ECO:0007669"/>
    <property type="project" value="InterPro"/>
</dbReference>
<dbReference type="Pfam" id="PF00067">
    <property type="entry name" value="p450"/>
    <property type="match status" value="1"/>
</dbReference>
<dbReference type="GO" id="GO:0005506">
    <property type="term" value="F:iron ion binding"/>
    <property type="evidence" value="ECO:0007669"/>
    <property type="project" value="InterPro"/>
</dbReference>
<dbReference type="KEGG" id="slk:SLUN_00425"/>
<dbReference type="PANTHER" id="PTHR46696:SF1">
    <property type="entry name" value="CYTOCHROME P450 YJIB-RELATED"/>
    <property type="match status" value="1"/>
</dbReference>
<evidence type="ECO:0000313" key="4">
    <source>
        <dbReference type="Proteomes" id="UP000244201"/>
    </source>
</evidence>
<feature type="compositionally biased region" description="Low complexity" evidence="2">
    <location>
        <begin position="16"/>
        <end position="29"/>
    </location>
</feature>
<dbReference type="Gene3D" id="1.10.630.10">
    <property type="entry name" value="Cytochrome P450"/>
    <property type="match status" value="1"/>
</dbReference>
<sequence>MPQQAASSPATPICGSTNSPSWTTTPPASCRASPRASTGRRRHDMRWPPFMGRRERPADPAARSMPTPRDPSRARTAPATGPPARARPGGPSAAARPRAGLARNPSSRRRTSPPGPQAQQQRPLAERSPRPARGRPVQHQNFAHGARWRRPPTAATCPRPSVRATPHRSTVATHPGPRRQPRRPHRRPPRTRRDRRPGPELGTAAAAAPARHVRHPRHPAGRPQTGASADAPPTGPRYRPQRTRRHPATATIPHQYSNRPPRRPRPLAGNLTLEEKVDAGLLLLVAGYETVAALIASTLLVLLDTPAAYRAVTQDPSLVPAAIDEIARMEGPVAFGVTRYTTTDITIAGTGIPAGQRVLLSLGAADRDPDRWSHPDEFDLARPAGHTLAFCHGPHYCLGAHVARLEARTALAACARRLPLLELAERADGIPRQGGIFQGPARLLVRNNMR</sequence>
<evidence type="ECO:0008006" key="5">
    <source>
        <dbReference type="Google" id="ProtNLM"/>
    </source>
</evidence>